<evidence type="ECO:0000256" key="1">
    <source>
        <dbReference type="SAM" id="MobiDB-lite"/>
    </source>
</evidence>
<dbReference type="EMBL" id="CP039139">
    <property type="protein sequence ID" value="QCQ73954.1"/>
    <property type="molecule type" value="Genomic_DNA"/>
</dbReference>
<dbReference type="GO" id="GO:0007165">
    <property type="term" value="P:signal transduction"/>
    <property type="evidence" value="ECO:0007669"/>
    <property type="project" value="InterPro"/>
</dbReference>
<reference evidence="4 9" key="4">
    <citation type="submission" date="2014-04" db="EMBL/GenBank/DDBJ databases">
        <title>Transcriptional profiles of Haloferax mediterranei on the basis of nitrogen availability.</title>
        <authorList>
            <person name="Bautista V."/>
        </authorList>
    </citation>
    <scope>NUCLEOTIDE SEQUENCE [LARGE SCALE GENOMIC DNA]</scope>
    <source>
        <strain evidence="4">ATCC 33500</strain>
        <strain evidence="9">ATCC 33500 / DSM 1411 / JCM 8866 / NBRC 14739 / NCIMB 2177 / R-4</strain>
    </source>
</reference>
<evidence type="ECO:0000259" key="2">
    <source>
        <dbReference type="PROSITE" id="PS50017"/>
    </source>
</evidence>
<evidence type="ECO:0000313" key="9">
    <source>
        <dbReference type="Proteomes" id="UP000027075"/>
    </source>
</evidence>
<feature type="domain" description="Death" evidence="2">
    <location>
        <begin position="150"/>
        <end position="204"/>
    </location>
</feature>
<reference evidence="3" key="5">
    <citation type="submission" date="2014-05" db="EMBL/GenBank/DDBJ databases">
        <authorList>
            <person name="Wang L."/>
            <person name="Yang H."/>
            <person name="Xiang H."/>
        </authorList>
    </citation>
    <scope>NUCLEOTIDE SEQUENCE</scope>
    <source>
        <strain evidence="3">CGMCC 1.2087</strain>
    </source>
</reference>
<evidence type="ECO:0000313" key="4">
    <source>
        <dbReference type="EMBL" id="AHZ23185.1"/>
    </source>
</evidence>
<evidence type="ECO:0000313" key="3">
    <source>
        <dbReference type="EMBL" id="AFK19800.1"/>
    </source>
</evidence>
<reference evidence="5 8" key="3">
    <citation type="journal article" date="2014" name="PLoS Genet.">
        <title>Phylogenetically driven sequencing of extremely halophilic archaea reveals strategies for static and dynamic osmo-response.</title>
        <authorList>
            <person name="Becker E.A."/>
            <person name="Seitzer P.M."/>
            <person name="Tritt A."/>
            <person name="Larsen D."/>
            <person name="Krusor M."/>
            <person name="Yao A.I."/>
            <person name="Wu D."/>
            <person name="Madern D."/>
            <person name="Eisen J.A."/>
            <person name="Darling A.E."/>
            <person name="Facciotti M.T."/>
        </authorList>
    </citation>
    <scope>NUCLEOTIDE SEQUENCE [LARGE SCALE GENOMIC DNA]</scope>
    <source>
        <strain evidence="5">ATCC 33500</strain>
        <strain evidence="8">ATCC 33500 / DSM 1411 / JCM 8866 / NBRC 14739 / NCIMB 2177 / R-4</strain>
    </source>
</reference>
<evidence type="ECO:0000313" key="8">
    <source>
        <dbReference type="Proteomes" id="UP000011603"/>
    </source>
</evidence>
<proteinExistence type="predicted"/>
<evidence type="ECO:0000313" key="6">
    <source>
        <dbReference type="EMBL" id="QCQ73954.1"/>
    </source>
</evidence>
<name>I3R6E0_HALMT</name>
<dbReference type="Proteomes" id="UP000299011">
    <property type="component" value="Chromosome"/>
</dbReference>
<reference evidence="3 7" key="2">
    <citation type="journal article" date="2012" name="J. Bacteriol.">
        <title>Complete genome sequence of the metabolically versatile halophilic archaeon Haloferax mediterranei, a poly(3-hydroxybutyrate-co-3-hydroxyvalerate) producer.</title>
        <authorList>
            <person name="Han J."/>
            <person name="Zhang F."/>
            <person name="Hou J."/>
            <person name="Liu X."/>
            <person name="Li M."/>
            <person name="Liu H."/>
            <person name="Cai L."/>
            <person name="Zhang B."/>
            <person name="Chen Y."/>
            <person name="Zhou J."/>
            <person name="Hu S."/>
            <person name="Xiang H."/>
        </authorList>
    </citation>
    <scope>NUCLEOTIDE SEQUENCE [LARGE SCALE GENOMIC DNA]</scope>
    <source>
        <strain evidence="7">ATCC 33500 / DSM 1411 / JCM 8866 / NBRC 14739 / NCIMB 2177 / R-4</strain>
        <strain evidence="3">CGMCC 1.2087</strain>
    </source>
</reference>
<dbReference type="AlphaFoldDB" id="I3R6E0"/>
<dbReference type="EMBL" id="CP001868">
    <property type="protein sequence ID" value="AFK19800.1"/>
    <property type="molecule type" value="Genomic_DNA"/>
</dbReference>
<dbReference type="EMBL" id="CP007551">
    <property type="protein sequence ID" value="AHZ23185.1"/>
    <property type="molecule type" value="Genomic_DNA"/>
</dbReference>
<gene>
    <name evidence="3" type="ordered locus">HFX_2109</name>
    <name evidence="4" type="ORF">BM92_11300</name>
    <name evidence="5" type="ORF">C439_12349</name>
    <name evidence="6" type="ORF">E6P09_01145</name>
</gene>
<reference evidence="3" key="1">
    <citation type="journal article" date="2012" name="Appl. Environ. Microbiol.">
        <title>Identification of the haloarchaeal phasin (PhaP) that functions in polyhydroxyalkanoate accumulation and granule formation in Haloferax mediterranei.</title>
        <authorList>
            <person name="Cai S."/>
            <person name="Cai L."/>
            <person name="Liu H."/>
            <person name="Liu X."/>
            <person name="Han J."/>
            <person name="Zhou J."/>
            <person name="Xiang H."/>
        </authorList>
    </citation>
    <scope>NUCLEOTIDE SEQUENCE</scope>
    <source>
        <strain evidence="3">CGMCC 1.2087</strain>
    </source>
</reference>
<protein>
    <recommendedName>
        <fullName evidence="2">Death domain-containing protein</fullName>
    </recommendedName>
</protein>
<dbReference type="EMBL" id="AOLO01000010">
    <property type="protein sequence ID" value="ELZ99764.1"/>
    <property type="molecule type" value="Genomic_DNA"/>
</dbReference>
<dbReference type="InterPro" id="IPR055927">
    <property type="entry name" value="DUF7504"/>
</dbReference>
<dbReference type="PATRIC" id="fig|523841.21.peg.2493"/>
<reference evidence="6 10" key="6">
    <citation type="submission" date="2019-04" db="EMBL/GenBank/DDBJ databases">
        <title>Methylomes of two halophilic Archaea, Haloarcula marismortui and Haloferax mediterranei.</title>
        <authorList>
            <person name="DasSarma S."/>
            <person name="DasSarma P."/>
            <person name="DasSarma S."/>
            <person name="Fomenkov A."/>
            <person name="Vincze T."/>
            <person name="Anton B.P."/>
            <person name="Roberts R.J."/>
        </authorList>
    </citation>
    <scope>NUCLEOTIDE SEQUENCE [LARGE SCALE GENOMIC DNA]</scope>
    <source>
        <strain evidence="6">ATCC 33500</strain>
        <strain evidence="10">ATCC 33500 / DSM 1411 / JCM 8866 / NBRC 14739 / NCIMB 2177 / R-4</strain>
    </source>
</reference>
<dbReference type="KEGG" id="hme:HFX_2109"/>
<dbReference type="Proteomes" id="UP000011603">
    <property type="component" value="Unassembled WGS sequence"/>
</dbReference>
<dbReference type="RefSeq" id="WP_004059519.1">
    <property type="nucleotide sequence ID" value="NC_017941.2"/>
</dbReference>
<dbReference type="Pfam" id="PF24336">
    <property type="entry name" value="DUF7504"/>
    <property type="match status" value="1"/>
</dbReference>
<accession>I3R6E0</accession>
<dbReference type="InterPro" id="IPR000488">
    <property type="entry name" value="Death_dom"/>
</dbReference>
<organism evidence="3 7">
    <name type="scientific">Haloferax mediterranei (strain ATCC 33500 / DSM 1411 / JCM 8866 / NBRC 14739 / NCIMB 2177 / R-4)</name>
    <name type="common">Halobacterium mediterranei</name>
    <dbReference type="NCBI Taxonomy" id="523841"/>
    <lineage>
        <taxon>Archaea</taxon>
        <taxon>Methanobacteriati</taxon>
        <taxon>Methanobacteriota</taxon>
        <taxon>Stenosarchaea group</taxon>
        <taxon>Halobacteria</taxon>
        <taxon>Halobacteriales</taxon>
        <taxon>Haloferacaceae</taxon>
        <taxon>Haloferax</taxon>
    </lineage>
</organism>
<dbReference type="PROSITE" id="PS50017">
    <property type="entry name" value="DEATH_DOMAIN"/>
    <property type="match status" value="1"/>
</dbReference>
<sequence length="263" mass="28855">MDEHDELEPPTSTSDSEMQPSSSQVGLAASRQTSRAGVRTSDATPPNPPEQTEPVGSDDTASEIGFGTPATDAFDRLTDQPNVLFVGPAASAVACGRSIRQSMTESTATNQLLMCIETPFDAQLDILRTSRTEVTEQRVVITAPPHDRTRAIEMSERQVDVLNVERPTDLPRLGTEVTNLLTQWTDAPWNVSIHSLSSLLEAVDNDQHVFRFLHALTAQVRAADARAQYYLDPTRHDEQTIRTFASLFDVVLEFSADGTVSCR</sequence>
<evidence type="ECO:0000313" key="10">
    <source>
        <dbReference type="Proteomes" id="UP000299011"/>
    </source>
</evidence>
<dbReference type="HOGENOM" id="CLU_1056036_0_0_2"/>
<dbReference type="eggNOG" id="arCOG02452">
    <property type="taxonomic scope" value="Archaea"/>
</dbReference>
<feature type="region of interest" description="Disordered" evidence="1">
    <location>
        <begin position="1"/>
        <end position="74"/>
    </location>
</feature>
<dbReference type="GeneID" id="40154980"/>
<evidence type="ECO:0000313" key="7">
    <source>
        <dbReference type="Proteomes" id="UP000006469"/>
    </source>
</evidence>
<dbReference type="STRING" id="523841.HFX_2109"/>
<feature type="compositionally biased region" description="Polar residues" evidence="1">
    <location>
        <begin position="10"/>
        <end position="35"/>
    </location>
</feature>
<evidence type="ECO:0000313" key="5">
    <source>
        <dbReference type="EMBL" id="ELZ99764.1"/>
    </source>
</evidence>
<dbReference type="OrthoDB" id="109251at2157"/>
<dbReference type="Proteomes" id="UP000027075">
    <property type="component" value="Chromosome"/>
</dbReference>
<keyword evidence="8" id="KW-1185">Reference proteome</keyword>
<dbReference type="PaxDb" id="523841-HFX_2109"/>
<dbReference type="Proteomes" id="UP000006469">
    <property type="component" value="Chromosome"/>
</dbReference>